<feature type="domain" description="Carbohydrate kinase PfkB" evidence="4">
    <location>
        <begin position="14"/>
        <end position="305"/>
    </location>
</feature>
<dbReference type="GO" id="GO:0004747">
    <property type="term" value="F:ribokinase activity"/>
    <property type="evidence" value="ECO:0007669"/>
    <property type="project" value="UniProtKB-EC"/>
</dbReference>
<protein>
    <submittedName>
        <fullName evidence="5">Ribokinase</fullName>
        <ecNumber evidence="5">2.7.1.15</ecNumber>
    </submittedName>
</protein>
<dbReference type="EC" id="2.7.1.15" evidence="5"/>
<dbReference type="PANTHER" id="PTHR10584">
    <property type="entry name" value="SUGAR KINASE"/>
    <property type="match status" value="1"/>
</dbReference>
<evidence type="ECO:0000259" key="4">
    <source>
        <dbReference type="Pfam" id="PF00294"/>
    </source>
</evidence>
<dbReference type="KEGG" id="rlc:K227x_01990"/>
<evidence type="ECO:0000256" key="3">
    <source>
        <dbReference type="SAM" id="MobiDB-lite"/>
    </source>
</evidence>
<name>A0A517N3W5_9BACT</name>
<dbReference type="Proteomes" id="UP000318538">
    <property type="component" value="Chromosome"/>
</dbReference>
<dbReference type="InterPro" id="IPR029056">
    <property type="entry name" value="Ribokinase-like"/>
</dbReference>
<evidence type="ECO:0000256" key="1">
    <source>
        <dbReference type="ARBA" id="ARBA00022679"/>
    </source>
</evidence>
<dbReference type="Gene3D" id="3.40.1190.20">
    <property type="match status" value="1"/>
</dbReference>
<dbReference type="PANTHER" id="PTHR10584:SF157">
    <property type="entry name" value="SULFOFRUCTOSE KINASE"/>
    <property type="match status" value="1"/>
</dbReference>
<evidence type="ECO:0000313" key="6">
    <source>
        <dbReference type="Proteomes" id="UP000318538"/>
    </source>
</evidence>
<accession>A0A517N3W5</accession>
<gene>
    <name evidence="5" type="primary">rbsK_1</name>
    <name evidence="5" type="ORF">K227x_01990</name>
</gene>
<sequence length="325" mass="34445">MDTTHKRFTLFGIGVSVLDVVMVVDALPEEESVVRAERRRVSIGGPVAVAAATAAILGGRVGFADRLGSDVMSHALTAELAASGVDVSRIEIAADQTASVATVWVHASNGSRTIVFSPGGETPLAWNDKIAAAVADTTILHCNGRHLDVCLQAIPIAKQNNVLVSFDGGAHRYRDEVLPIVSQADILIVSHHFAAAHWARSQPPRQDQPPHHESVQPPSSDRLARLLMDDFGASLVGVTAGQQGSWFRTDDGDHWHQPAVKASSAIDTTGCGDTFHGAFLHGMAAGFPPRRCSELAAIVAARNAEGLGALGFDRRRLLDELDSIA</sequence>
<proteinExistence type="predicted"/>
<keyword evidence="6" id="KW-1185">Reference proteome</keyword>
<evidence type="ECO:0000313" key="5">
    <source>
        <dbReference type="EMBL" id="QDT01831.1"/>
    </source>
</evidence>
<evidence type="ECO:0000256" key="2">
    <source>
        <dbReference type="ARBA" id="ARBA00022777"/>
    </source>
</evidence>
<reference evidence="5 6" key="1">
    <citation type="submission" date="2019-02" db="EMBL/GenBank/DDBJ databases">
        <title>Deep-cultivation of Planctomycetes and their phenomic and genomic characterization uncovers novel biology.</title>
        <authorList>
            <person name="Wiegand S."/>
            <person name="Jogler M."/>
            <person name="Boedeker C."/>
            <person name="Pinto D."/>
            <person name="Vollmers J."/>
            <person name="Rivas-Marin E."/>
            <person name="Kohn T."/>
            <person name="Peeters S.H."/>
            <person name="Heuer A."/>
            <person name="Rast P."/>
            <person name="Oberbeckmann S."/>
            <person name="Bunk B."/>
            <person name="Jeske O."/>
            <person name="Meyerdierks A."/>
            <person name="Storesund J.E."/>
            <person name="Kallscheuer N."/>
            <person name="Luecker S."/>
            <person name="Lage O.M."/>
            <person name="Pohl T."/>
            <person name="Merkel B.J."/>
            <person name="Hornburger P."/>
            <person name="Mueller R.-W."/>
            <person name="Bruemmer F."/>
            <person name="Labrenz M."/>
            <person name="Spormann A.M."/>
            <person name="Op den Camp H."/>
            <person name="Overmann J."/>
            <person name="Amann R."/>
            <person name="Jetten M.S.M."/>
            <person name="Mascher T."/>
            <person name="Medema M.H."/>
            <person name="Devos D.P."/>
            <person name="Kaster A.-K."/>
            <person name="Ovreas L."/>
            <person name="Rohde M."/>
            <person name="Galperin M.Y."/>
            <person name="Jogler C."/>
        </authorList>
    </citation>
    <scope>NUCLEOTIDE SEQUENCE [LARGE SCALE GENOMIC DNA]</scope>
    <source>
        <strain evidence="5 6">K22_7</strain>
    </source>
</reference>
<keyword evidence="2 5" id="KW-0418">Kinase</keyword>
<dbReference type="SUPFAM" id="SSF53613">
    <property type="entry name" value="Ribokinase-like"/>
    <property type="match status" value="1"/>
</dbReference>
<dbReference type="OrthoDB" id="9813569at2"/>
<feature type="region of interest" description="Disordered" evidence="3">
    <location>
        <begin position="199"/>
        <end position="219"/>
    </location>
</feature>
<dbReference type="Pfam" id="PF00294">
    <property type="entry name" value="PfkB"/>
    <property type="match status" value="1"/>
</dbReference>
<dbReference type="RefSeq" id="WP_145167653.1">
    <property type="nucleotide sequence ID" value="NZ_CP036525.1"/>
</dbReference>
<dbReference type="AlphaFoldDB" id="A0A517N3W5"/>
<dbReference type="EMBL" id="CP036525">
    <property type="protein sequence ID" value="QDT01831.1"/>
    <property type="molecule type" value="Genomic_DNA"/>
</dbReference>
<dbReference type="GO" id="GO:0005829">
    <property type="term" value="C:cytosol"/>
    <property type="evidence" value="ECO:0007669"/>
    <property type="project" value="TreeGrafter"/>
</dbReference>
<keyword evidence="1 5" id="KW-0808">Transferase</keyword>
<organism evidence="5 6">
    <name type="scientific">Rubripirellula lacrimiformis</name>
    <dbReference type="NCBI Taxonomy" id="1930273"/>
    <lineage>
        <taxon>Bacteria</taxon>
        <taxon>Pseudomonadati</taxon>
        <taxon>Planctomycetota</taxon>
        <taxon>Planctomycetia</taxon>
        <taxon>Pirellulales</taxon>
        <taxon>Pirellulaceae</taxon>
        <taxon>Rubripirellula</taxon>
    </lineage>
</organism>
<dbReference type="InterPro" id="IPR011611">
    <property type="entry name" value="PfkB_dom"/>
</dbReference>